<comment type="caution">
    <text evidence="5">The sequence shown here is derived from an EMBL/GenBank/DDBJ whole genome shotgun (WGS) entry which is preliminary data.</text>
</comment>
<dbReference type="InterPro" id="IPR029063">
    <property type="entry name" value="SAM-dependent_MTases_sf"/>
</dbReference>
<dbReference type="Pfam" id="PF00891">
    <property type="entry name" value="Methyltransf_2"/>
    <property type="match status" value="1"/>
</dbReference>
<evidence type="ECO:0000256" key="1">
    <source>
        <dbReference type="ARBA" id="ARBA00022603"/>
    </source>
</evidence>
<evidence type="ECO:0000256" key="2">
    <source>
        <dbReference type="ARBA" id="ARBA00022679"/>
    </source>
</evidence>
<dbReference type="EMBL" id="JBFXLQ010000098">
    <property type="protein sequence ID" value="KAL2859864.1"/>
    <property type="molecule type" value="Genomic_DNA"/>
</dbReference>
<organism evidence="5 6">
    <name type="scientific">Aspergillus lucknowensis</name>
    <dbReference type="NCBI Taxonomy" id="176173"/>
    <lineage>
        <taxon>Eukaryota</taxon>
        <taxon>Fungi</taxon>
        <taxon>Dikarya</taxon>
        <taxon>Ascomycota</taxon>
        <taxon>Pezizomycotina</taxon>
        <taxon>Eurotiomycetes</taxon>
        <taxon>Eurotiomycetidae</taxon>
        <taxon>Eurotiales</taxon>
        <taxon>Aspergillaceae</taxon>
        <taxon>Aspergillus</taxon>
        <taxon>Aspergillus subgen. Nidulantes</taxon>
    </lineage>
</organism>
<evidence type="ECO:0000313" key="6">
    <source>
        <dbReference type="Proteomes" id="UP001610432"/>
    </source>
</evidence>
<dbReference type="GO" id="GO:0032259">
    <property type="term" value="P:methylation"/>
    <property type="evidence" value="ECO:0007669"/>
    <property type="project" value="UniProtKB-KW"/>
</dbReference>
<dbReference type="InterPro" id="IPR016461">
    <property type="entry name" value="COMT-like"/>
</dbReference>
<dbReference type="PROSITE" id="PS51683">
    <property type="entry name" value="SAM_OMT_II"/>
    <property type="match status" value="1"/>
</dbReference>
<dbReference type="SUPFAM" id="SSF53335">
    <property type="entry name" value="S-adenosyl-L-methionine-dependent methyltransferases"/>
    <property type="match status" value="1"/>
</dbReference>
<keyword evidence="2" id="KW-0808">Transferase</keyword>
<proteinExistence type="predicted"/>
<dbReference type="RefSeq" id="XP_070880420.1">
    <property type="nucleotide sequence ID" value="XM_071027614.1"/>
</dbReference>
<accession>A0ABR4L5P5</accession>
<protein>
    <submittedName>
        <fullName evidence="5">S-adenosyl-L-methionine-dependent methyltransferase</fullName>
    </submittedName>
</protein>
<reference evidence="5 6" key="1">
    <citation type="submission" date="2024-07" db="EMBL/GenBank/DDBJ databases">
        <title>Section-level genome sequencing and comparative genomics of Aspergillus sections Usti and Cavernicolus.</title>
        <authorList>
            <consortium name="Lawrence Berkeley National Laboratory"/>
            <person name="Nybo J.L."/>
            <person name="Vesth T.C."/>
            <person name="Theobald S."/>
            <person name="Frisvad J.C."/>
            <person name="Larsen T.O."/>
            <person name="Kjaerboelling I."/>
            <person name="Rothschild-Mancinelli K."/>
            <person name="Lyhne E.K."/>
            <person name="Kogle M.E."/>
            <person name="Barry K."/>
            <person name="Clum A."/>
            <person name="Na H."/>
            <person name="Ledsgaard L."/>
            <person name="Lin J."/>
            <person name="Lipzen A."/>
            <person name="Kuo A."/>
            <person name="Riley R."/>
            <person name="Mondo S."/>
            <person name="Labutti K."/>
            <person name="Haridas S."/>
            <person name="Pangalinan J."/>
            <person name="Salamov A.A."/>
            <person name="Simmons B.A."/>
            <person name="Magnuson J.K."/>
            <person name="Chen J."/>
            <person name="Drula E."/>
            <person name="Henrissat B."/>
            <person name="Wiebenga A."/>
            <person name="Lubbers R.J."/>
            <person name="Gomes A.C."/>
            <person name="Macurrencykelacurrency M.R."/>
            <person name="Stajich J."/>
            <person name="Grigoriev I.V."/>
            <person name="Mortensen U.H."/>
            <person name="De Vries R.P."/>
            <person name="Baker S.E."/>
            <person name="Andersen M.R."/>
        </authorList>
    </citation>
    <scope>NUCLEOTIDE SEQUENCE [LARGE SCALE GENOMIC DNA]</scope>
    <source>
        <strain evidence="5 6">CBS 449.75</strain>
    </source>
</reference>
<evidence type="ECO:0000313" key="5">
    <source>
        <dbReference type="EMBL" id="KAL2859864.1"/>
    </source>
</evidence>
<dbReference type="Proteomes" id="UP001610432">
    <property type="component" value="Unassembled WGS sequence"/>
</dbReference>
<dbReference type="Gene3D" id="3.40.50.150">
    <property type="entry name" value="Vaccinia Virus protein VP39"/>
    <property type="match status" value="1"/>
</dbReference>
<sequence>MVSVATGAELYKILSTPALLAYVPVAAHLNLFNVVAESDKPVSGQDVLTAYKNGLPDGGDSVVPGLPLIRDTLLAMAGLGFVNGLEEDLYTANDLTHHLAASPGSIHGAIHHTTEMLLAAPFLVRKLKAENFAYPFRDRETPFQFAYKMMGNEDYAKKDLYAIMAAEGRMDSFNTFMGEKFTKAQKAHDRLRTLGYDLNAALKDGPSTAIKMVDIGGGRGHLLLELKDAFPQLQTEDLIVEEFNDDLGDISEVKFVRWNYKDQSTPQPIKGALIYHLSHVLHNLPDLEATRLLQRIREAMAPHSRLLVHELTRNVQSAGMHAFMMLVFGGRERVSSEWHQMAALAGLQVTFEAYPDFGPGLIEFRTT</sequence>
<evidence type="ECO:0000256" key="3">
    <source>
        <dbReference type="ARBA" id="ARBA00022691"/>
    </source>
</evidence>
<feature type="domain" description="O-methyltransferase C-terminal" evidence="4">
    <location>
        <begin position="210"/>
        <end position="347"/>
    </location>
</feature>
<dbReference type="PANTHER" id="PTHR43712">
    <property type="entry name" value="PUTATIVE (AFU_ORTHOLOGUE AFUA_4G14580)-RELATED"/>
    <property type="match status" value="1"/>
</dbReference>
<gene>
    <name evidence="5" type="ORF">BJX67DRAFT_338511</name>
</gene>
<dbReference type="PANTHER" id="PTHR43712:SF18">
    <property type="entry name" value="PUTATIVE (AFU_ORTHOLOGUE AFUA_4G14240)-RELATED"/>
    <property type="match status" value="1"/>
</dbReference>
<name>A0ABR4L5P5_9EURO</name>
<dbReference type="GO" id="GO:0008168">
    <property type="term" value="F:methyltransferase activity"/>
    <property type="evidence" value="ECO:0007669"/>
    <property type="project" value="UniProtKB-KW"/>
</dbReference>
<keyword evidence="3" id="KW-0949">S-adenosyl-L-methionine</keyword>
<dbReference type="InterPro" id="IPR001077">
    <property type="entry name" value="COMT_C"/>
</dbReference>
<keyword evidence="6" id="KW-1185">Reference proteome</keyword>
<evidence type="ECO:0000259" key="4">
    <source>
        <dbReference type="Pfam" id="PF00891"/>
    </source>
</evidence>
<dbReference type="GeneID" id="98142686"/>
<keyword evidence="1 5" id="KW-0489">Methyltransferase</keyword>